<feature type="transmembrane region" description="Helical" evidence="14">
    <location>
        <begin position="115"/>
        <end position="135"/>
    </location>
</feature>
<organism evidence="15 16">
    <name type="scientific">Boudabousia liubingyangii</name>
    <dbReference type="NCBI Taxonomy" id="1921764"/>
    <lineage>
        <taxon>Bacteria</taxon>
        <taxon>Bacillati</taxon>
        <taxon>Actinomycetota</taxon>
        <taxon>Actinomycetes</taxon>
        <taxon>Actinomycetales</taxon>
        <taxon>Actinomycetaceae</taxon>
        <taxon>Boudabousia</taxon>
    </lineage>
</organism>
<keyword evidence="7 14" id="KW-0812">Transmembrane</keyword>
<evidence type="ECO:0000256" key="2">
    <source>
        <dbReference type="ARBA" id="ARBA00011738"/>
    </source>
</evidence>
<dbReference type="GO" id="GO:0005886">
    <property type="term" value="C:plasma membrane"/>
    <property type="evidence" value="ECO:0007669"/>
    <property type="project" value="UniProtKB-SubCell"/>
</dbReference>
<comment type="similarity">
    <text evidence="11">Belongs to the UlaA family.</text>
</comment>
<keyword evidence="4" id="KW-1003">Cell membrane</keyword>
<evidence type="ECO:0000313" key="15">
    <source>
        <dbReference type="EMBL" id="OKL48862.1"/>
    </source>
</evidence>
<feature type="transmembrane region" description="Helical" evidence="14">
    <location>
        <begin position="344"/>
        <end position="363"/>
    </location>
</feature>
<dbReference type="PANTHER" id="PTHR33843:SF4">
    <property type="entry name" value="ASCORBATE-SPECIFIC PTS SYSTEM EIIC COMPONENT"/>
    <property type="match status" value="1"/>
</dbReference>
<proteinExistence type="inferred from homology"/>
<comment type="caution">
    <text evidence="15">The sequence shown here is derived from an EMBL/GenBank/DDBJ whole genome shotgun (WGS) entry which is preliminary data.</text>
</comment>
<feature type="transmembrane region" description="Helical" evidence="14">
    <location>
        <begin position="415"/>
        <end position="434"/>
    </location>
</feature>
<feature type="transmembrane region" description="Helical" evidence="14">
    <location>
        <begin position="375"/>
        <end position="395"/>
    </location>
</feature>
<feature type="transmembrane region" description="Helical" evidence="14">
    <location>
        <begin position="141"/>
        <end position="158"/>
    </location>
</feature>
<keyword evidence="6" id="KW-0598">Phosphotransferase system</keyword>
<reference evidence="15 16" key="1">
    <citation type="submission" date="2016-11" db="EMBL/GenBank/DDBJ databases">
        <title>Actinomyces gypaetusis sp. nov. isolated from the vulture Gypaetus barbatus in Qinghai Tibet Plateau China.</title>
        <authorList>
            <person name="Meng X."/>
        </authorList>
    </citation>
    <scope>NUCLEOTIDE SEQUENCE [LARGE SCALE GENOMIC DNA]</scope>
    <source>
        <strain evidence="15 16">VUL4_2</strain>
    </source>
</reference>
<evidence type="ECO:0000256" key="11">
    <source>
        <dbReference type="ARBA" id="ARBA00038218"/>
    </source>
</evidence>
<evidence type="ECO:0000256" key="7">
    <source>
        <dbReference type="ARBA" id="ARBA00022692"/>
    </source>
</evidence>
<evidence type="ECO:0000256" key="9">
    <source>
        <dbReference type="ARBA" id="ARBA00023136"/>
    </source>
</evidence>
<feature type="transmembrane region" description="Helical" evidence="14">
    <location>
        <begin position="81"/>
        <end position="103"/>
    </location>
</feature>
<dbReference type="InterPro" id="IPR004703">
    <property type="entry name" value="PTS_sugar-sp_permease"/>
</dbReference>
<evidence type="ECO:0000256" key="10">
    <source>
        <dbReference type="ARBA" id="ARBA00037387"/>
    </source>
</evidence>
<dbReference type="RefSeq" id="WP_073708849.1">
    <property type="nucleotide sequence ID" value="NZ_MQSU01000002.1"/>
</dbReference>
<keyword evidence="3" id="KW-0813">Transport</keyword>
<gene>
    <name evidence="15" type="ORF">BSR29_03130</name>
</gene>
<comment type="subunit">
    <text evidence="2">Homodimer.</text>
</comment>
<evidence type="ECO:0000256" key="5">
    <source>
        <dbReference type="ARBA" id="ARBA00022597"/>
    </source>
</evidence>
<evidence type="ECO:0000256" key="3">
    <source>
        <dbReference type="ARBA" id="ARBA00022448"/>
    </source>
</evidence>
<protein>
    <recommendedName>
        <fullName evidence="12">Ascorbate-specific PTS system EIIC component</fullName>
    </recommendedName>
    <alternativeName>
        <fullName evidence="13">Ascorbate-specific permease IIC component UlaA</fullName>
    </alternativeName>
</protein>
<keyword evidence="5" id="KW-0762">Sugar transport</keyword>
<dbReference type="PANTHER" id="PTHR33843">
    <property type="entry name" value="ASCORBATE-SPECIFIC PTS SYSTEM EIIC COMPONENT"/>
    <property type="match status" value="1"/>
</dbReference>
<evidence type="ECO:0000256" key="6">
    <source>
        <dbReference type="ARBA" id="ARBA00022683"/>
    </source>
</evidence>
<comment type="function">
    <text evidence="10">The phosphoenolpyruvate-dependent sugar phosphotransferase system (sugar PTS), a major carbohydrate active transport system, catalyzes the phosphorylation of incoming sugar substrates concomitantly with their translocation across the cell membrane. The enzyme II UlaABC PTS system is involved in ascorbate transport.</text>
</comment>
<keyword evidence="9 14" id="KW-0472">Membrane</keyword>
<feature type="transmembrane region" description="Helical" evidence="14">
    <location>
        <begin position="38"/>
        <end position="61"/>
    </location>
</feature>
<dbReference type="Proteomes" id="UP000186785">
    <property type="component" value="Unassembled WGS sequence"/>
</dbReference>
<dbReference type="Pfam" id="PF03611">
    <property type="entry name" value="EIIC-GAT"/>
    <property type="match status" value="1"/>
</dbReference>
<evidence type="ECO:0000256" key="14">
    <source>
        <dbReference type="SAM" id="Phobius"/>
    </source>
</evidence>
<evidence type="ECO:0000256" key="13">
    <source>
        <dbReference type="ARBA" id="ARBA00042859"/>
    </source>
</evidence>
<dbReference type="OrthoDB" id="9796178at2"/>
<accession>A0A1Q5PMV3</accession>
<comment type="subcellular location">
    <subcellularLocation>
        <location evidence="1">Cell membrane</location>
        <topology evidence="1">Multi-pass membrane protein</topology>
    </subcellularLocation>
</comment>
<dbReference type="GO" id="GO:0009401">
    <property type="term" value="P:phosphoenolpyruvate-dependent sugar phosphotransferase system"/>
    <property type="evidence" value="ECO:0007669"/>
    <property type="project" value="UniProtKB-KW"/>
</dbReference>
<name>A0A1Q5PMV3_9ACTO</name>
<feature type="transmembrane region" description="Helical" evidence="14">
    <location>
        <begin position="7"/>
        <end position="26"/>
    </location>
</feature>
<dbReference type="STRING" id="1921764.BSR28_02705"/>
<evidence type="ECO:0000256" key="8">
    <source>
        <dbReference type="ARBA" id="ARBA00022989"/>
    </source>
</evidence>
<feature type="transmembrane region" description="Helical" evidence="14">
    <location>
        <begin position="320"/>
        <end position="338"/>
    </location>
</feature>
<dbReference type="AlphaFoldDB" id="A0A1Q5PMV3"/>
<keyword evidence="8 14" id="KW-1133">Transmembrane helix</keyword>
<evidence type="ECO:0000256" key="12">
    <source>
        <dbReference type="ARBA" id="ARBA00039702"/>
    </source>
</evidence>
<evidence type="ECO:0000256" key="1">
    <source>
        <dbReference type="ARBA" id="ARBA00004651"/>
    </source>
</evidence>
<sequence>MEIFLEIVRKPAIIIAIVTLIGLLATRQKMTKVISGTIIAFVGFTMIKLGSHILSDVLRVFGAVFKKAFQLEGVVPSNEAVMSGLLSTLGSTASLVLVVGLVANIVIARFTPFKTVYLSLHLALFTAFAITAVFALTNLPVWVVIVVGGLLLGLYMAISPWMISHYTKDVVNSEDYTIAHSGSMAYYFGAFLAKKFGNKDNDAENITVNDRILFLKDPNVATMLTMFILFLVSAIVAGSGTLNEVLTELAGGKATHANMVIFSMEEGAKFAGGLFIVKAGIKLFIDELVPAFKGFAKIFAPGAIPGVDVLVLFEHSPNTALIGFLTSFATGVVMIFVLPLFGYAVIIPGLMACFITGGAAAILGNSEGGLRGAIIASVVDGLMLAVLPAVALPMFQPVFDKYKIEHTMFADPDMIATAVLLAIFVVFIPMLFGVKSLLSAKAAAAAKTAAAAGTAA</sequence>
<dbReference type="InterPro" id="IPR051562">
    <property type="entry name" value="Ascorbate-PTS_EIIC"/>
</dbReference>
<feature type="transmembrane region" description="Helical" evidence="14">
    <location>
        <begin position="220"/>
        <end position="239"/>
    </location>
</feature>
<evidence type="ECO:0000256" key="4">
    <source>
        <dbReference type="ARBA" id="ARBA00022475"/>
    </source>
</evidence>
<evidence type="ECO:0000313" key="16">
    <source>
        <dbReference type="Proteomes" id="UP000186785"/>
    </source>
</evidence>
<dbReference type="EMBL" id="MQSV01000002">
    <property type="protein sequence ID" value="OKL48862.1"/>
    <property type="molecule type" value="Genomic_DNA"/>
</dbReference>
<keyword evidence="16" id="KW-1185">Reference proteome</keyword>